<accession>A0A1F6MP97</accession>
<sequence>MKRDRYVLDEQTKQRRRHLRASLTKAEYVLWQELRRKILGLKFRRQASIGKFIVDFYCHALRLIIEIDGYVHDGAYQKEYDAFREEWLRRQGYTVLRFTNDEVLFERDKVLERIQSWCNTSV</sequence>
<reference evidence="2 3" key="1">
    <citation type="journal article" date="2016" name="Nat. Commun.">
        <title>Thousands of microbial genomes shed light on interconnected biogeochemical processes in an aquifer system.</title>
        <authorList>
            <person name="Anantharaman K."/>
            <person name="Brown C.T."/>
            <person name="Hug L.A."/>
            <person name="Sharon I."/>
            <person name="Castelle C.J."/>
            <person name="Probst A.J."/>
            <person name="Thomas B.C."/>
            <person name="Singh A."/>
            <person name="Wilkins M.J."/>
            <person name="Karaoz U."/>
            <person name="Brodie E.L."/>
            <person name="Williams K.H."/>
            <person name="Hubbard S.S."/>
            <person name="Banfield J.F."/>
        </authorList>
    </citation>
    <scope>NUCLEOTIDE SEQUENCE [LARGE SCALE GENOMIC DNA]</scope>
</reference>
<gene>
    <name evidence="2" type="ORF">A3C90_03195</name>
</gene>
<feature type="domain" description="DUF559" evidence="1">
    <location>
        <begin position="11"/>
        <end position="118"/>
    </location>
</feature>
<dbReference type="InterPro" id="IPR047216">
    <property type="entry name" value="Endonuclease_DUF559_bact"/>
</dbReference>
<name>A0A1F6MP97_9BACT</name>
<dbReference type="Pfam" id="PF04480">
    <property type="entry name" value="DUF559"/>
    <property type="match status" value="1"/>
</dbReference>
<organism evidence="2 3">
    <name type="scientific">Candidatus Magasanikbacteria bacterium RIFCSPHIGHO2_02_FULL_51_14</name>
    <dbReference type="NCBI Taxonomy" id="1798683"/>
    <lineage>
        <taxon>Bacteria</taxon>
        <taxon>Candidatus Magasanikiibacteriota</taxon>
    </lineage>
</organism>
<dbReference type="Gene3D" id="3.40.960.10">
    <property type="entry name" value="VSR Endonuclease"/>
    <property type="match status" value="1"/>
</dbReference>
<evidence type="ECO:0000313" key="2">
    <source>
        <dbReference type="EMBL" id="OGH73360.1"/>
    </source>
</evidence>
<comment type="caution">
    <text evidence="2">The sequence shown here is derived from an EMBL/GenBank/DDBJ whole genome shotgun (WGS) entry which is preliminary data.</text>
</comment>
<dbReference type="InterPro" id="IPR011335">
    <property type="entry name" value="Restrct_endonuc-II-like"/>
</dbReference>
<evidence type="ECO:0000313" key="3">
    <source>
        <dbReference type="Proteomes" id="UP000177457"/>
    </source>
</evidence>
<proteinExistence type="predicted"/>
<dbReference type="Proteomes" id="UP000177457">
    <property type="component" value="Unassembled WGS sequence"/>
</dbReference>
<dbReference type="PANTHER" id="PTHR38590">
    <property type="entry name" value="BLL0828 PROTEIN"/>
    <property type="match status" value="1"/>
</dbReference>
<dbReference type="CDD" id="cd01038">
    <property type="entry name" value="Endonuclease_DUF559"/>
    <property type="match status" value="1"/>
</dbReference>
<dbReference type="AlphaFoldDB" id="A0A1F6MP97"/>
<evidence type="ECO:0000259" key="1">
    <source>
        <dbReference type="Pfam" id="PF04480"/>
    </source>
</evidence>
<dbReference type="STRING" id="1798683.A3C90_03195"/>
<dbReference type="PANTHER" id="PTHR38590:SF1">
    <property type="entry name" value="BLL0828 PROTEIN"/>
    <property type="match status" value="1"/>
</dbReference>
<dbReference type="InterPro" id="IPR007569">
    <property type="entry name" value="DUF559"/>
</dbReference>
<dbReference type="SUPFAM" id="SSF52980">
    <property type="entry name" value="Restriction endonuclease-like"/>
    <property type="match status" value="1"/>
</dbReference>
<protein>
    <recommendedName>
        <fullName evidence="1">DUF559 domain-containing protein</fullName>
    </recommendedName>
</protein>
<dbReference type="EMBL" id="MFQE01000030">
    <property type="protein sequence ID" value="OGH73360.1"/>
    <property type="molecule type" value="Genomic_DNA"/>
</dbReference>